<name>A0A0D6PGG3_9PROT</name>
<comment type="caution">
    <text evidence="9">The sequence shown here is derived from an EMBL/GenBank/DDBJ whole genome shotgun (WGS) entry which is preliminary data.</text>
</comment>
<dbReference type="Gene3D" id="1.10.760.10">
    <property type="entry name" value="Cytochrome c-like domain"/>
    <property type="match status" value="2"/>
</dbReference>
<dbReference type="GO" id="GO:0020037">
    <property type="term" value="F:heme binding"/>
    <property type="evidence" value="ECO:0007669"/>
    <property type="project" value="InterPro"/>
</dbReference>
<feature type="region of interest" description="Disordered" evidence="7">
    <location>
        <begin position="208"/>
        <end position="230"/>
    </location>
</feature>
<keyword evidence="4" id="KW-0249">Electron transport</keyword>
<feature type="domain" description="Cytochrome c" evidence="8">
    <location>
        <begin position="100"/>
        <end position="202"/>
    </location>
</feature>
<keyword evidence="3 6" id="KW-0479">Metal-binding</keyword>
<dbReference type="InterPro" id="IPR036909">
    <property type="entry name" value="Cyt_c-like_dom_sf"/>
</dbReference>
<evidence type="ECO:0000256" key="3">
    <source>
        <dbReference type="ARBA" id="ARBA00022723"/>
    </source>
</evidence>
<evidence type="ECO:0000313" key="10">
    <source>
        <dbReference type="Proteomes" id="UP000032668"/>
    </source>
</evidence>
<dbReference type="Pfam" id="PF00034">
    <property type="entry name" value="Cytochrom_C"/>
    <property type="match status" value="2"/>
</dbReference>
<evidence type="ECO:0000256" key="6">
    <source>
        <dbReference type="PROSITE-ProRule" id="PRU00433"/>
    </source>
</evidence>
<evidence type="ECO:0000256" key="5">
    <source>
        <dbReference type="ARBA" id="ARBA00023004"/>
    </source>
</evidence>
<evidence type="ECO:0000313" key="9">
    <source>
        <dbReference type="EMBL" id="GAN79934.1"/>
    </source>
</evidence>
<dbReference type="PRINTS" id="PR00604">
    <property type="entry name" value="CYTCHRMECIAB"/>
</dbReference>
<keyword evidence="1" id="KW-0813">Transport</keyword>
<accession>A0A0D6PGG3</accession>
<dbReference type="Proteomes" id="UP000032668">
    <property type="component" value="Unassembled WGS sequence"/>
</dbReference>
<dbReference type="GO" id="GO:0009055">
    <property type="term" value="F:electron transfer activity"/>
    <property type="evidence" value="ECO:0007669"/>
    <property type="project" value="InterPro"/>
</dbReference>
<evidence type="ECO:0000256" key="7">
    <source>
        <dbReference type="SAM" id="MobiDB-lite"/>
    </source>
</evidence>
<evidence type="ECO:0000259" key="8">
    <source>
        <dbReference type="PROSITE" id="PS51007"/>
    </source>
</evidence>
<dbReference type="PANTHER" id="PTHR11961">
    <property type="entry name" value="CYTOCHROME C"/>
    <property type="match status" value="1"/>
</dbReference>
<evidence type="ECO:0000256" key="2">
    <source>
        <dbReference type="ARBA" id="ARBA00022617"/>
    </source>
</evidence>
<dbReference type="PROSITE" id="PS51007">
    <property type="entry name" value="CYTC"/>
    <property type="match status" value="2"/>
</dbReference>
<evidence type="ECO:0000256" key="4">
    <source>
        <dbReference type="ARBA" id="ARBA00022982"/>
    </source>
</evidence>
<feature type="domain" description="Cytochrome c" evidence="8">
    <location>
        <begin position="243"/>
        <end position="345"/>
    </location>
</feature>
<dbReference type="EMBL" id="BANC01000034">
    <property type="protein sequence ID" value="GAN79934.1"/>
    <property type="molecule type" value="Genomic_DNA"/>
</dbReference>
<sequence length="352" mass="36550">MLLAALPNSLYALVQRVQNTNPGETMDKSGKDGLLGNKIAAGVLTAGLVLWGANRIAHSVMSDEAPEKPAIKIAALPSAAPAQASKPAGPESILPLLAKADVAKGMAFVQQQCAACHTFTQGGANGVGPNLYDVVGAPMFAHTGFSYSAAVKAKAHGNWTYDEMNEWLYSPSNFAPGTGMSYPGIHNTQTRADVVAYLRTLSNRPVPLPSASQIKSESEEHGASAAPPATAPAENLTALLAHADPAKGKALFEEQCTACHTIAKGGANGVGPNLYGVVGSKSFSASGFDYSDAVKPKAGKPWTAARLDDWLKSPAAFAPGTHMAYPGIKNDQTRADMIAYLNQNSASPVKLP</sequence>
<proteinExistence type="predicted"/>
<dbReference type="AlphaFoldDB" id="A0A0D6PGG3"/>
<dbReference type="InterPro" id="IPR009056">
    <property type="entry name" value="Cyt_c-like_dom"/>
</dbReference>
<keyword evidence="5 6" id="KW-0408">Iron</keyword>
<organism evidence="9 10">
    <name type="scientific">Acidocella aminolytica 101 = DSM 11237</name>
    <dbReference type="NCBI Taxonomy" id="1120923"/>
    <lineage>
        <taxon>Bacteria</taxon>
        <taxon>Pseudomonadati</taxon>
        <taxon>Pseudomonadota</taxon>
        <taxon>Alphaproteobacteria</taxon>
        <taxon>Acetobacterales</taxon>
        <taxon>Acidocellaceae</taxon>
        <taxon>Acidocella</taxon>
    </lineage>
</organism>
<dbReference type="SUPFAM" id="SSF46626">
    <property type="entry name" value="Cytochrome c"/>
    <property type="match status" value="2"/>
</dbReference>
<dbReference type="GO" id="GO:0046872">
    <property type="term" value="F:metal ion binding"/>
    <property type="evidence" value="ECO:0007669"/>
    <property type="project" value="UniProtKB-KW"/>
</dbReference>
<dbReference type="InterPro" id="IPR002327">
    <property type="entry name" value="Cyt_c_1A/1B"/>
</dbReference>
<protein>
    <submittedName>
        <fullName evidence="9">Cytochrome c class I</fullName>
    </submittedName>
</protein>
<keyword evidence="10" id="KW-1185">Reference proteome</keyword>
<reference evidence="9 10" key="1">
    <citation type="submission" date="2012-11" db="EMBL/GenBank/DDBJ databases">
        <title>Whole genome sequence of Acidocella aminolytica 101 = DSM 11237.</title>
        <authorList>
            <person name="Azuma Y."/>
            <person name="Higashiura N."/>
            <person name="Hirakawa H."/>
            <person name="Matsushita K."/>
        </authorList>
    </citation>
    <scope>NUCLEOTIDE SEQUENCE [LARGE SCALE GENOMIC DNA]</scope>
    <source>
        <strain evidence="10">101 / DSM 11237</strain>
    </source>
</reference>
<gene>
    <name evidence="9" type="ORF">Aam_034_078</name>
</gene>
<keyword evidence="2 6" id="KW-0349">Heme</keyword>
<evidence type="ECO:0000256" key="1">
    <source>
        <dbReference type="ARBA" id="ARBA00022448"/>
    </source>
</evidence>
<dbReference type="STRING" id="1120923.SAMN02746095_00849"/>